<dbReference type="PANTHER" id="PTHR30537:SF5">
    <property type="entry name" value="HTH-TYPE TRANSCRIPTIONAL ACTIVATOR TTDR-RELATED"/>
    <property type="match status" value="1"/>
</dbReference>
<dbReference type="InterPro" id="IPR000847">
    <property type="entry name" value="LysR_HTH_N"/>
</dbReference>
<dbReference type="GO" id="GO:0006351">
    <property type="term" value="P:DNA-templated transcription"/>
    <property type="evidence" value="ECO:0007669"/>
    <property type="project" value="TreeGrafter"/>
</dbReference>
<evidence type="ECO:0000256" key="2">
    <source>
        <dbReference type="ARBA" id="ARBA00023015"/>
    </source>
</evidence>
<feature type="domain" description="HTH lysR-type" evidence="5">
    <location>
        <begin position="13"/>
        <end position="70"/>
    </location>
</feature>
<protein>
    <submittedName>
        <fullName evidence="6">LysR family transcriptional regulator</fullName>
    </submittedName>
</protein>
<dbReference type="InterPro" id="IPR005119">
    <property type="entry name" value="LysR_subst-bd"/>
</dbReference>
<comment type="similarity">
    <text evidence="1">Belongs to the LysR transcriptional regulatory family.</text>
</comment>
<dbReference type="FunFam" id="1.10.10.10:FF:000001">
    <property type="entry name" value="LysR family transcriptional regulator"/>
    <property type="match status" value="1"/>
</dbReference>
<dbReference type="InterPro" id="IPR036390">
    <property type="entry name" value="WH_DNA-bd_sf"/>
</dbReference>
<keyword evidence="3" id="KW-0238">DNA-binding</keyword>
<dbReference type="Gene3D" id="1.10.10.10">
    <property type="entry name" value="Winged helix-like DNA-binding domain superfamily/Winged helix DNA-binding domain"/>
    <property type="match status" value="1"/>
</dbReference>
<accession>A0AB39HHN0</accession>
<gene>
    <name evidence="6" type="ORF">AB0763_03105</name>
</gene>
<dbReference type="KEGG" id="vih:AB0763_03105"/>
<dbReference type="PROSITE" id="PS50931">
    <property type="entry name" value="HTH_LYSR"/>
    <property type="match status" value="1"/>
</dbReference>
<dbReference type="CDD" id="cd08422">
    <property type="entry name" value="PBP2_CrgA_like"/>
    <property type="match status" value="1"/>
</dbReference>
<name>A0AB39HHN0_9VIBR</name>
<organism evidence="6">
    <name type="scientific">Vibrio sp. HB236076</name>
    <dbReference type="NCBI Taxonomy" id="3232307"/>
    <lineage>
        <taxon>Bacteria</taxon>
        <taxon>Pseudomonadati</taxon>
        <taxon>Pseudomonadota</taxon>
        <taxon>Gammaproteobacteria</taxon>
        <taxon>Vibrionales</taxon>
        <taxon>Vibrionaceae</taxon>
        <taxon>Vibrio</taxon>
    </lineage>
</organism>
<dbReference type="InterPro" id="IPR036388">
    <property type="entry name" value="WH-like_DNA-bd_sf"/>
</dbReference>
<keyword evidence="4" id="KW-0804">Transcription</keyword>
<evidence type="ECO:0000256" key="4">
    <source>
        <dbReference type="ARBA" id="ARBA00023163"/>
    </source>
</evidence>
<dbReference type="GO" id="GO:0043565">
    <property type="term" value="F:sequence-specific DNA binding"/>
    <property type="evidence" value="ECO:0007669"/>
    <property type="project" value="TreeGrafter"/>
</dbReference>
<reference evidence="6" key="1">
    <citation type="submission" date="2024-07" db="EMBL/GenBank/DDBJ databases">
        <title>Genome Analysis of a Potential Novel Vibrio Species Secreting pH- and Thermo-stable Alginate Lyase and its Application in Producing Alginate Oligosaccharides.</title>
        <authorList>
            <person name="Huang H."/>
            <person name="Bao K."/>
        </authorList>
    </citation>
    <scope>NUCLEOTIDE SEQUENCE</scope>
    <source>
        <strain evidence="6">HB236076</strain>
    </source>
</reference>
<dbReference type="PANTHER" id="PTHR30537">
    <property type="entry name" value="HTH-TYPE TRANSCRIPTIONAL REGULATOR"/>
    <property type="match status" value="1"/>
</dbReference>
<keyword evidence="2" id="KW-0805">Transcription regulation</keyword>
<sequence length="324" mass="36550">MFWKVIVRDLATIDFRTLSIFVLSCRRLSLTQCAQELNLPKSSVSKAIAKLEQHFSAQLLERSTRRLVITEVGQMVLDRAEHLLEEFHSLGHDVQNMEQQIQGRLRISAPPAFDSYLSEHIFLPFLNQWPKVQVTLESTDEFMDLFSHAIDMAIRVGKVVDERLVAKKLGYTTRVLAASPDYLARMGTPHTPEQLATHNGLRYQSAADVGPWSLISHHETVNVEINSNFSSSTIEAVLKAAINGLGIANLPLKNLTNELENGRLVRVLPQWHAIPMPIYLVYRPGANKPRRVQAMIEHITRLQDQFQFGPSHGLCCGQPGQCEN</sequence>
<dbReference type="AlphaFoldDB" id="A0AB39HHN0"/>
<dbReference type="InterPro" id="IPR058163">
    <property type="entry name" value="LysR-type_TF_proteobact-type"/>
</dbReference>
<dbReference type="EMBL" id="CP162601">
    <property type="protein sequence ID" value="XDK25650.1"/>
    <property type="molecule type" value="Genomic_DNA"/>
</dbReference>
<dbReference type="GO" id="GO:0003700">
    <property type="term" value="F:DNA-binding transcription factor activity"/>
    <property type="evidence" value="ECO:0007669"/>
    <property type="project" value="InterPro"/>
</dbReference>
<evidence type="ECO:0000256" key="1">
    <source>
        <dbReference type="ARBA" id="ARBA00009437"/>
    </source>
</evidence>
<proteinExistence type="inferred from homology"/>
<dbReference type="Pfam" id="PF03466">
    <property type="entry name" value="LysR_substrate"/>
    <property type="match status" value="1"/>
</dbReference>
<dbReference type="SUPFAM" id="SSF46785">
    <property type="entry name" value="Winged helix' DNA-binding domain"/>
    <property type="match status" value="1"/>
</dbReference>
<evidence type="ECO:0000259" key="5">
    <source>
        <dbReference type="PROSITE" id="PS50931"/>
    </source>
</evidence>
<evidence type="ECO:0000256" key="3">
    <source>
        <dbReference type="ARBA" id="ARBA00023125"/>
    </source>
</evidence>
<dbReference type="Gene3D" id="3.40.190.290">
    <property type="match status" value="1"/>
</dbReference>
<dbReference type="Pfam" id="PF00126">
    <property type="entry name" value="HTH_1"/>
    <property type="match status" value="1"/>
</dbReference>
<evidence type="ECO:0000313" key="6">
    <source>
        <dbReference type="EMBL" id="XDK25650.1"/>
    </source>
</evidence>
<dbReference type="SUPFAM" id="SSF53850">
    <property type="entry name" value="Periplasmic binding protein-like II"/>
    <property type="match status" value="1"/>
</dbReference>
<dbReference type="RefSeq" id="WP_306101093.1">
    <property type="nucleotide sequence ID" value="NZ_CP162601.1"/>
</dbReference>